<evidence type="ECO:0000313" key="4">
    <source>
        <dbReference type="EMBL" id="RVU35959.1"/>
    </source>
</evidence>
<dbReference type="InterPro" id="IPR001107">
    <property type="entry name" value="Band_7"/>
</dbReference>
<evidence type="ECO:0000256" key="2">
    <source>
        <dbReference type="SAM" id="Coils"/>
    </source>
</evidence>
<dbReference type="AlphaFoldDB" id="A0A437QNH3"/>
<evidence type="ECO:0000313" key="5">
    <source>
        <dbReference type="Proteomes" id="UP000287447"/>
    </source>
</evidence>
<organism evidence="4 5">
    <name type="scientific">Hwanghaeella grinnelliae</name>
    <dbReference type="NCBI Taxonomy" id="2500179"/>
    <lineage>
        <taxon>Bacteria</taxon>
        <taxon>Pseudomonadati</taxon>
        <taxon>Pseudomonadota</taxon>
        <taxon>Alphaproteobacteria</taxon>
        <taxon>Rhodospirillales</taxon>
        <taxon>Rhodospirillaceae</taxon>
        <taxon>Hwanghaeella</taxon>
    </lineage>
</organism>
<dbReference type="EMBL" id="SADE01000002">
    <property type="protein sequence ID" value="RVU35959.1"/>
    <property type="molecule type" value="Genomic_DNA"/>
</dbReference>
<feature type="domain" description="Band 7" evidence="3">
    <location>
        <begin position="24"/>
        <end position="195"/>
    </location>
</feature>
<proteinExistence type="predicted"/>
<dbReference type="Proteomes" id="UP000287447">
    <property type="component" value="Unassembled WGS sequence"/>
</dbReference>
<comment type="subcellular location">
    <subcellularLocation>
        <location evidence="1">Membrane</location>
        <topology evidence="1">Single-pass membrane protein</topology>
    </subcellularLocation>
</comment>
<gene>
    <name evidence="4" type="ORF">EOI86_11960</name>
</gene>
<dbReference type="OrthoDB" id="3469168at2"/>
<dbReference type="Pfam" id="PF01145">
    <property type="entry name" value="Band_7"/>
    <property type="match status" value="1"/>
</dbReference>
<name>A0A437QNH3_9PROT</name>
<reference evidence="5" key="1">
    <citation type="submission" date="2019-01" db="EMBL/GenBank/DDBJ databases">
        <title>Gri0909 isolated from a small marine red alga.</title>
        <authorList>
            <person name="Kim J."/>
            <person name="Jeong S.E."/>
            <person name="Jeon C.O."/>
        </authorList>
    </citation>
    <scope>NUCLEOTIDE SEQUENCE [LARGE SCALE GENOMIC DNA]</scope>
    <source>
        <strain evidence="5">Gri0909</strain>
    </source>
</reference>
<keyword evidence="5" id="KW-1185">Reference proteome</keyword>
<feature type="coiled-coil region" evidence="2">
    <location>
        <begin position="202"/>
        <end position="233"/>
    </location>
</feature>
<dbReference type="SUPFAM" id="SSF117892">
    <property type="entry name" value="Band 7/SPFH domain"/>
    <property type="match status" value="1"/>
</dbReference>
<accession>A0A437QNH3</accession>
<sequence>MAEIKRYPVVSQLRADASSYVQLYRKGKQVHVGRGLAFWFMPDGSSITEIPMDDRQMTFVVKGQSSDFQEITVQGAVVWRVADPTILGNRVDFTIDLKTGALVAQPINQINAVLTGLVRQYTHAYLQQQGVRDLLKAGAAPLQHVVSEAFAAEASVRAMGLEVVTVNVANVAPSSELARALQAPTYESLQQQADEASFARRAQAVEKERAIAENELNNQIELAARKKDLIQREATNARSKVEAEAANRRIDAEAEAAMQTIRADAEAHGIRTVDLAKAEAEKARMDVFGDVAPAVLFALAAQEFAGKVKSVDSLTITPDMLSGLLSQVGGLFGAGPQTGAQTGRAVQ</sequence>
<keyword evidence="2" id="KW-0175">Coiled coil</keyword>
<protein>
    <submittedName>
        <fullName evidence="4">Band 7 protein</fullName>
    </submittedName>
</protein>
<evidence type="ECO:0000259" key="3">
    <source>
        <dbReference type="Pfam" id="PF01145"/>
    </source>
</evidence>
<comment type="caution">
    <text evidence="4">The sequence shown here is derived from an EMBL/GenBank/DDBJ whole genome shotgun (WGS) entry which is preliminary data.</text>
</comment>
<dbReference type="GO" id="GO:0016020">
    <property type="term" value="C:membrane"/>
    <property type="evidence" value="ECO:0007669"/>
    <property type="project" value="UniProtKB-SubCell"/>
</dbReference>
<evidence type="ECO:0000256" key="1">
    <source>
        <dbReference type="ARBA" id="ARBA00004167"/>
    </source>
</evidence>
<dbReference type="RefSeq" id="WP_127765436.1">
    <property type="nucleotide sequence ID" value="NZ_SADE01000002.1"/>
</dbReference>
<dbReference type="Gene3D" id="3.30.479.30">
    <property type="entry name" value="Band 7 domain"/>
    <property type="match status" value="1"/>
</dbReference>
<dbReference type="InterPro" id="IPR036013">
    <property type="entry name" value="Band_7/SPFH_dom_sf"/>
</dbReference>